<keyword evidence="1" id="KW-0732">Signal</keyword>
<gene>
    <name evidence="3" type="ORF">CAMP_LOCUS9904</name>
</gene>
<sequence>MFVIFVFSFFICLVNGSYRYENRTIDCDLSKDQCVLTAPDTKIKNLDLKVQCFRDEKKRLNCPIRCPKENEVHVLFKIPSSNKKCVKFYTYGKLQGETEWLVWMIEPCQTIISTHCRYLE</sequence>
<feature type="signal peptide" evidence="1">
    <location>
        <begin position="1"/>
        <end position="16"/>
    </location>
</feature>
<evidence type="ECO:0000256" key="1">
    <source>
        <dbReference type="SAM" id="SignalP"/>
    </source>
</evidence>
<accession>A0A9P1IQ01</accession>
<dbReference type="PANTHER" id="PTHR34493">
    <property type="entry name" value="PROTEIN CBG13422-RELATED"/>
    <property type="match status" value="1"/>
</dbReference>
<dbReference type="InterPro" id="IPR056710">
    <property type="entry name" value="DUF7808"/>
</dbReference>
<protein>
    <recommendedName>
        <fullName evidence="2">DUF7808 domain-containing protein</fullName>
    </recommendedName>
</protein>
<feature type="domain" description="DUF7808" evidence="2">
    <location>
        <begin position="12"/>
        <end position="110"/>
    </location>
</feature>
<dbReference type="OrthoDB" id="5831314at2759"/>
<proteinExistence type="predicted"/>
<dbReference type="AlphaFoldDB" id="A0A9P1IQ01"/>
<dbReference type="Pfam" id="PF25096">
    <property type="entry name" value="DUF7808"/>
    <property type="match status" value="1"/>
</dbReference>
<comment type="caution">
    <text evidence="3">The sequence shown here is derived from an EMBL/GenBank/DDBJ whole genome shotgun (WGS) entry which is preliminary data.</text>
</comment>
<dbReference type="PANTHER" id="PTHR34493:SF6">
    <property type="entry name" value="DUF4789 DOMAIN-CONTAINING PROTEIN-RELATED"/>
    <property type="match status" value="1"/>
</dbReference>
<reference evidence="3" key="1">
    <citation type="submission" date="2022-11" db="EMBL/GenBank/DDBJ databases">
        <authorList>
            <person name="Kikuchi T."/>
        </authorList>
    </citation>
    <scope>NUCLEOTIDE SEQUENCE</scope>
    <source>
        <strain evidence="3">PS1010</strain>
    </source>
</reference>
<evidence type="ECO:0000259" key="2">
    <source>
        <dbReference type="Pfam" id="PF25096"/>
    </source>
</evidence>
<keyword evidence="4" id="KW-1185">Reference proteome</keyword>
<dbReference type="Proteomes" id="UP001152747">
    <property type="component" value="Unassembled WGS sequence"/>
</dbReference>
<name>A0A9P1IQ01_9PELO</name>
<evidence type="ECO:0000313" key="4">
    <source>
        <dbReference type="Proteomes" id="UP001152747"/>
    </source>
</evidence>
<feature type="chain" id="PRO_5040333369" description="DUF7808 domain-containing protein" evidence="1">
    <location>
        <begin position="17"/>
        <end position="120"/>
    </location>
</feature>
<organism evidence="3 4">
    <name type="scientific">Caenorhabditis angaria</name>
    <dbReference type="NCBI Taxonomy" id="860376"/>
    <lineage>
        <taxon>Eukaryota</taxon>
        <taxon>Metazoa</taxon>
        <taxon>Ecdysozoa</taxon>
        <taxon>Nematoda</taxon>
        <taxon>Chromadorea</taxon>
        <taxon>Rhabditida</taxon>
        <taxon>Rhabditina</taxon>
        <taxon>Rhabditomorpha</taxon>
        <taxon>Rhabditoidea</taxon>
        <taxon>Rhabditidae</taxon>
        <taxon>Peloderinae</taxon>
        <taxon>Caenorhabditis</taxon>
    </lineage>
</organism>
<dbReference type="EMBL" id="CANHGI010000004">
    <property type="protein sequence ID" value="CAI5447267.1"/>
    <property type="molecule type" value="Genomic_DNA"/>
</dbReference>
<evidence type="ECO:0000313" key="3">
    <source>
        <dbReference type="EMBL" id="CAI5447267.1"/>
    </source>
</evidence>